<reference evidence="2" key="1">
    <citation type="submission" date="2019-04" db="EMBL/GenBank/DDBJ databases">
        <title>Sequencing of skin fungus with MAO and IRED activity.</title>
        <authorList>
            <person name="Marsaioli A.J."/>
            <person name="Bonatto J.M.C."/>
            <person name="Reis Junior O."/>
        </authorList>
    </citation>
    <scope>NUCLEOTIDE SEQUENCE</scope>
    <source>
        <strain evidence="2">28M1</strain>
    </source>
</reference>
<feature type="domain" description="Stress-response A/B barrel" evidence="1">
    <location>
        <begin position="18"/>
        <end position="120"/>
    </location>
</feature>
<sequence length="128" mass="14547">MSEADIMASLTATPSVPVTRIATFRFHPHVSPAQKADRARAFLALYEQHPELILEKPRGGRPLETPLELTGVKREKEWDLGFVVLFKDEAARRAFDSDLGHEKLKNDTDPLLAQVFVYDFVKEENLGW</sequence>
<name>A0A9P4WVA1_9PLEO</name>
<proteinExistence type="predicted"/>
<organism evidence="2 3">
    <name type="scientific">Didymella heteroderae</name>
    <dbReference type="NCBI Taxonomy" id="1769908"/>
    <lineage>
        <taxon>Eukaryota</taxon>
        <taxon>Fungi</taxon>
        <taxon>Dikarya</taxon>
        <taxon>Ascomycota</taxon>
        <taxon>Pezizomycotina</taxon>
        <taxon>Dothideomycetes</taxon>
        <taxon>Pleosporomycetidae</taxon>
        <taxon>Pleosporales</taxon>
        <taxon>Pleosporineae</taxon>
        <taxon>Didymellaceae</taxon>
        <taxon>Didymella</taxon>
    </lineage>
</organism>
<dbReference type="InterPro" id="IPR011008">
    <property type="entry name" value="Dimeric_a/b-barrel"/>
</dbReference>
<dbReference type="PROSITE" id="PS51502">
    <property type="entry name" value="S_R_A_B_BARREL"/>
    <property type="match status" value="1"/>
</dbReference>
<evidence type="ECO:0000259" key="1">
    <source>
        <dbReference type="PROSITE" id="PS51502"/>
    </source>
</evidence>
<dbReference type="OrthoDB" id="1601230at2759"/>
<keyword evidence="3" id="KW-1185">Reference proteome</keyword>
<dbReference type="Proteomes" id="UP000758155">
    <property type="component" value="Unassembled WGS sequence"/>
</dbReference>
<dbReference type="Gene3D" id="3.30.70.100">
    <property type="match status" value="1"/>
</dbReference>
<protein>
    <recommendedName>
        <fullName evidence="1">Stress-response A/B barrel domain-containing protein</fullName>
    </recommendedName>
</protein>
<evidence type="ECO:0000313" key="3">
    <source>
        <dbReference type="Proteomes" id="UP000758155"/>
    </source>
</evidence>
<accession>A0A9P4WVA1</accession>
<dbReference type="SMART" id="SM00886">
    <property type="entry name" value="Dabb"/>
    <property type="match status" value="1"/>
</dbReference>
<dbReference type="Pfam" id="PF07876">
    <property type="entry name" value="Dabb"/>
    <property type="match status" value="1"/>
</dbReference>
<evidence type="ECO:0000313" key="2">
    <source>
        <dbReference type="EMBL" id="KAF3042357.1"/>
    </source>
</evidence>
<dbReference type="AlphaFoldDB" id="A0A9P4WVA1"/>
<comment type="caution">
    <text evidence="2">The sequence shown here is derived from an EMBL/GenBank/DDBJ whole genome shotgun (WGS) entry which is preliminary data.</text>
</comment>
<dbReference type="InterPro" id="IPR013097">
    <property type="entry name" value="Dabb"/>
</dbReference>
<dbReference type="EMBL" id="SWKV01000016">
    <property type="protein sequence ID" value="KAF3042357.1"/>
    <property type="molecule type" value="Genomic_DNA"/>
</dbReference>
<gene>
    <name evidence="2" type="ORF">E8E12_004869</name>
</gene>
<dbReference type="SUPFAM" id="SSF54909">
    <property type="entry name" value="Dimeric alpha+beta barrel"/>
    <property type="match status" value="1"/>
</dbReference>